<feature type="transmembrane region" description="Helical" evidence="1">
    <location>
        <begin position="12"/>
        <end position="29"/>
    </location>
</feature>
<keyword evidence="1" id="KW-0472">Membrane</keyword>
<organism evidence="2 3">
    <name type="scientific">Noviherbaspirillum galbum</name>
    <dbReference type="NCBI Taxonomy" id="2709383"/>
    <lineage>
        <taxon>Bacteria</taxon>
        <taxon>Pseudomonadati</taxon>
        <taxon>Pseudomonadota</taxon>
        <taxon>Betaproteobacteria</taxon>
        <taxon>Burkholderiales</taxon>
        <taxon>Oxalobacteraceae</taxon>
        <taxon>Noviherbaspirillum</taxon>
    </lineage>
</organism>
<evidence type="ECO:0000256" key="1">
    <source>
        <dbReference type="SAM" id="Phobius"/>
    </source>
</evidence>
<dbReference type="EMBL" id="JAAIVB010000047">
    <property type="protein sequence ID" value="NEX62284.1"/>
    <property type="molecule type" value="Genomic_DNA"/>
</dbReference>
<gene>
    <name evidence="2" type="ORF">G3574_14440</name>
</gene>
<evidence type="ECO:0000313" key="2">
    <source>
        <dbReference type="EMBL" id="NEX62284.1"/>
    </source>
</evidence>
<dbReference type="InterPro" id="IPR008621">
    <property type="entry name" value="Cbb3-typ_cyt_oxidase_comp"/>
</dbReference>
<dbReference type="Proteomes" id="UP000482155">
    <property type="component" value="Unassembled WGS sequence"/>
</dbReference>
<evidence type="ECO:0000313" key="3">
    <source>
        <dbReference type="Proteomes" id="UP000482155"/>
    </source>
</evidence>
<keyword evidence="1" id="KW-1133">Transmembrane helix</keyword>
<sequence length="59" mass="6503">MLEQFFSDARIALTVVSFLTFVGIILWAYSGRREAAFAAAANLPFADEIDMEGAEKHHG</sequence>
<keyword evidence="1" id="KW-0812">Transmembrane</keyword>
<name>A0A6B3SN94_9BURK</name>
<dbReference type="AlphaFoldDB" id="A0A6B3SN94"/>
<proteinExistence type="predicted"/>
<reference evidence="2 3" key="1">
    <citation type="submission" date="2020-02" db="EMBL/GenBank/DDBJ databases">
        <authorList>
            <person name="Kim M.K."/>
        </authorList>
    </citation>
    <scope>NUCLEOTIDE SEQUENCE [LARGE SCALE GENOMIC DNA]</scope>
    <source>
        <strain evidence="2 3">17J57-3</strain>
    </source>
</reference>
<dbReference type="Pfam" id="PF05545">
    <property type="entry name" value="FixQ"/>
    <property type="match status" value="1"/>
</dbReference>
<comment type="caution">
    <text evidence="2">The sequence shown here is derived from an EMBL/GenBank/DDBJ whole genome shotgun (WGS) entry which is preliminary data.</text>
</comment>
<protein>
    <submittedName>
        <fullName evidence="2">CcoQ/FixQ family Cbb3-type cytochrome c oxidase assembly chaperone</fullName>
    </submittedName>
</protein>
<accession>A0A6B3SN94</accession>
<dbReference type="RefSeq" id="WP_163964362.1">
    <property type="nucleotide sequence ID" value="NZ_JAAIVB010000047.1"/>
</dbReference>
<keyword evidence="3" id="KW-1185">Reference proteome</keyword>